<reference evidence="8 9" key="1">
    <citation type="submission" date="2020-04" db="EMBL/GenBank/DDBJ databases">
        <title>Antimicrobial susceptibility and clonality of vaginal-derived multi-drug resistant Mobiluncus isolates in China.</title>
        <authorList>
            <person name="Zhang X."/>
        </authorList>
    </citation>
    <scope>NUCLEOTIDE SEQUENCE [LARGE SCALE GENOMIC DNA]</scope>
    <source>
        <strain evidence="8 9">13</strain>
    </source>
</reference>
<dbReference type="GO" id="GO:0006508">
    <property type="term" value="P:proteolysis"/>
    <property type="evidence" value="ECO:0007669"/>
    <property type="project" value="UniProtKB-KW"/>
</dbReference>
<dbReference type="InterPro" id="IPR043504">
    <property type="entry name" value="Peptidase_S1_PA_chymotrypsin"/>
</dbReference>
<dbReference type="CDD" id="cd21112">
    <property type="entry name" value="alphaLP-like"/>
    <property type="match status" value="1"/>
</dbReference>
<dbReference type="AlphaFoldDB" id="A0A7Y0U401"/>
<evidence type="ECO:0000256" key="4">
    <source>
        <dbReference type="ARBA" id="ARBA00022825"/>
    </source>
</evidence>
<dbReference type="EMBL" id="JABCUR010000015">
    <property type="protein sequence ID" value="NMW66028.1"/>
    <property type="molecule type" value="Genomic_DNA"/>
</dbReference>
<evidence type="ECO:0000256" key="2">
    <source>
        <dbReference type="ARBA" id="ARBA00022670"/>
    </source>
</evidence>
<keyword evidence="3" id="KW-0378">Hydrolase</keyword>
<dbReference type="Proteomes" id="UP000578252">
    <property type="component" value="Unassembled WGS sequence"/>
</dbReference>
<accession>A0A7Y0U401</accession>
<evidence type="ECO:0000256" key="1">
    <source>
        <dbReference type="ARBA" id="ARBA00007664"/>
    </source>
</evidence>
<evidence type="ECO:0000256" key="6">
    <source>
        <dbReference type="SAM" id="SignalP"/>
    </source>
</evidence>
<comment type="similarity">
    <text evidence="1">Belongs to the peptidase S1 family.</text>
</comment>
<dbReference type="InterPro" id="IPR009003">
    <property type="entry name" value="Peptidase_S1_PA"/>
</dbReference>
<dbReference type="Gene3D" id="2.40.10.10">
    <property type="entry name" value="Trypsin-like serine proteases"/>
    <property type="match status" value="2"/>
</dbReference>
<evidence type="ECO:0000259" key="7">
    <source>
        <dbReference type="Pfam" id="PF00089"/>
    </source>
</evidence>
<organism evidence="8 9">
    <name type="scientific">Mobiluncus mulieris</name>
    <dbReference type="NCBI Taxonomy" id="2052"/>
    <lineage>
        <taxon>Bacteria</taxon>
        <taxon>Bacillati</taxon>
        <taxon>Actinomycetota</taxon>
        <taxon>Actinomycetes</taxon>
        <taxon>Actinomycetales</taxon>
        <taxon>Actinomycetaceae</taxon>
        <taxon>Mobiluncus</taxon>
    </lineage>
</organism>
<feature type="chain" id="PRO_5030967834" evidence="6">
    <location>
        <begin position="29"/>
        <end position="360"/>
    </location>
</feature>
<dbReference type="GO" id="GO:0004252">
    <property type="term" value="F:serine-type endopeptidase activity"/>
    <property type="evidence" value="ECO:0007669"/>
    <property type="project" value="InterPro"/>
</dbReference>
<keyword evidence="4" id="KW-0720">Serine protease</keyword>
<evidence type="ECO:0000313" key="8">
    <source>
        <dbReference type="EMBL" id="NMW66028.1"/>
    </source>
</evidence>
<dbReference type="Pfam" id="PF00089">
    <property type="entry name" value="Trypsin"/>
    <property type="match status" value="1"/>
</dbReference>
<dbReference type="InterPro" id="IPR001254">
    <property type="entry name" value="Trypsin_dom"/>
</dbReference>
<gene>
    <name evidence="8" type="ORF">HHJ78_11090</name>
</gene>
<proteinExistence type="inferred from homology"/>
<protein>
    <submittedName>
        <fullName evidence="8">Serine protease</fullName>
    </submittedName>
</protein>
<evidence type="ECO:0000256" key="3">
    <source>
        <dbReference type="ARBA" id="ARBA00022801"/>
    </source>
</evidence>
<name>A0A7Y0U401_9ACTO</name>
<evidence type="ECO:0000313" key="9">
    <source>
        <dbReference type="Proteomes" id="UP000578252"/>
    </source>
</evidence>
<feature type="signal peptide" evidence="6">
    <location>
        <begin position="1"/>
        <end position="28"/>
    </location>
</feature>
<dbReference type="SUPFAM" id="SSF50494">
    <property type="entry name" value="Trypsin-like serine proteases"/>
    <property type="match status" value="1"/>
</dbReference>
<keyword evidence="2 8" id="KW-0645">Protease</keyword>
<dbReference type="InterPro" id="IPR001316">
    <property type="entry name" value="Pept_S1A_streptogrisin"/>
</dbReference>
<dbReference type="RefSeq" id="WP_169772516.1">
    <property type="nucleotide sequence ID" value="NZ_JABCUQ010000052.1"/>
</dbReference>
<evidence type="ECO:0000256" key="5">
    <source>
        <dbReference type="ARBA" id="ARBA00023157"/>
    </source>
</evidence>
<feature type="domain" description="Peptidase S1" evidence="7">
    <location>
        <begin position="204"/>
        <end position="350"/>
    </location>
</feature>
<keyword evidence="6" id="KW-0732">Signal</keyword>
<sequence length="360" mass="39401">MRIKSKFTAIAAVLSLLAAGFTISTAVANENQSACDTDSREYLEWQEQVSRVNNLARKNFYNEFSWSEIQGCNAVIKMKNGVPSPLAQMAKAVPRLRVEGETGFSHEEIIAEQLRLYQEARETVDGKAAAYTDFPSATIHIEVSDAASAKMMNMMQSRSSQGDSRFKVVYDVNPMKKTNYDALYGGGYLSTCTTAFSVRGGGYENGLLTAGHCANNYQTYGSVSLSLRDRHKGSYGDVAWYSTDAWTAPEFYSQPGQLVSVTDTNYPMVGQRLCLNGQGTRGRFCDETVWNVRTCSSDGVCNLTAMSSRKARPGDSGGPWFSSSIAYGVHSGVVNFYGVERDVFTPVQVAESVLGVSVKR</sequence>
<comment type="caution">
    <text evidence="8">The sequence shown here is derived from an EMBL/GenBank/DDBJ whole genome shotgun (WGS) entry which is preliminary data.</text>
</comment>
<keyword evidence="5" id="KW-1015">Disulfide bond</keyword>
<dbReference type="PRINTS" id="PR00861">
    <property type="entry name" value="ALYTICPTASE"/>
</dbReference>